<name>A0A2P6VQ08_9CHLO</name>
<evidence type="ECO:0000313" key="8">
    <source>
        <dbReference type="Proteomes" id="UP000239649"/>
    </source>
</evidence>
<dbReference type="EMBL" id="LHPF02000001">
    <property type="protein sequence ID" value="PSC76184.1"/>
    <property type="molecule type" value="Genomic_DNA"/>
</dbReference>
<dbReference type="Pfam" id="PF00400">
    <property type="entry name" value="WD40"/>
    <property type="match status" value="2"/>
</dbReference>
<evidence type="ECO:0000313" key="7">
    <source>
        <dbReference type="EMBL" id="PSC76184.1"/>
    </source>
</evidence>
<comment type="function">
    <text evidence="4">The B regulatory subunit may modulate substrate selectivity and catalytic activity, and may also direct the localization of the catalytic enzyme to a particular subcellular compartment.</text>
</comment>
<evidence type="ECO:0000256" key="4">
    <source>
        <dbReference type="ARBA" id="ARBA00034298"/>
    </source>
</evidence>
<dbReference type="AlphaFoldDB" id="A0A2P6VQ08"/>
<comment type="similarity">
    <text evidence="1 5">Belongs to the phosphatase 2A regulatory subunit B family.</text>
</comment>
<keyword evidence="2 5" id="KW-0853">WD repeat</keyword>
<evidence type="ECO:0000256" key="6">
    <source>
        <dbReference type="SAM" id="MobiDB-lite"/>
    </source>
</evidence>
<organism evidence="7 8">
    <name type="scientific">Micractinium conductrix</name>
    <dbReference type="NCBI Taxonomy" id="554055"/>
    <lineage>
        <taxon>Eukaryota</taxon>
        <taxon>Viridiplantae</taxon>
        <taxon>Chlorophyta</taxon>
        <taxon>core chlorophytes</taxon>
        <taxon>Trebouxiophyceae</taxon>
        <taxon>Chlorellales</taxon>
        <taxon>Chlorellaceae</taxon>
        <taxon>Chlorella clade</taxon>
        <taxon>Micractinium</taxon>
    </lineage>
</organism>
<dbReference type="PANTHER" id="PTHR11871">
    <property type="entry name" value="PROTEIN PHOSPHATASE PP2A REGULATORY SUBUNIT B"/>
    <property type="match status" value="1"/>
</dbReference>
<keyword evidence="3 5" id="KW-0677">Repeat</keyword>
<dbReference type="GO" id="GO:0019888">
    <property type="term" value="F:protein phosphatase regulator activity"/>
    <property type="evidence" value="ECO:0007669"/>
    <property type="project" value="InterPro"/>
</dbReference>
<feature type="region of interest" description="Disordered" evidence="6">
    <location>
        <begin position="520"/>
        <end position="544"/>
    </location>
</feature>
<dbReference type="PIRSF" id="PIRSF037309">
    <property type="entry name" value="PP2A_PR55"/>
    <property type="match status" value="1"/>
</dbReference>
<dbReference type="PROSITE" id="PS01024">
    <property type="entry name" value="PR55_1"/>
    <property type="match status" value="1"/>
</dbReference>
<dbReference type="InterPro" id="IPR000009">
    <property type="entry name" value="PP2A_PR55"/>
</dbReference>
<evidence type="ECO:0000256" key="2">
    <source>
        <dbReference type="ARBA" id="ARBA00022574"/>
    </source>
</evidence>
<dbReference type="InterPro" id="IPR036322">
    <property type="entry name" value="WD40_repeat_dom_sf"/>
</dbReference>
<dbReference type="Gene3D" id="2.130.10.10">
    <property type="entry name" value="YVTN repeat-like/Quinoprotein amine dehydrogenase"/>
    <property type="match status" value="1"/>
</dbReference>
<proteinExistence type="inferred from homology"/>
<keyword evidence="8" id="KW-1185">Reference proteome</keyword>
<dbReference type="GO" id="GO:0000159">
    <property type="term" value="C:protein phosphatase type 2A complex"/>
    <property type="evidence" value="ECO:0007669"/>
    <property type="project" value="UniProtKB-UniRule"/>
</dbReference>
<comment type="caution">
    <text evidence="7">The sequence shown here is derived from an EMBL/GenBank/DDBJ whole genome shotgun (WGS) entry which is preliminary data.</text>
</comment>
<dbReference type="OrthoDB" id="6274823at2759"/>
<dbReference type="SUPFAM" id="SSF50978">
    <property type="entry name" value="WD40 repeat-like"/>
    <property type="match status" value="1"/>
</dbReference>
<dbReference type="InterPro" id="IPR001680">
    <property type="entry name" value="WD40_rpt"/>
</dbReference>
<dbReference type="InterPro" id="IPR015943">
    <property type="entry name" value="WD40/YVTN_repeat-like_dom_sf"/>
</dbReference>
<dbReference type="Proteomes" id="UP000239649">
    <property type="component" value="Unassembled WGS sequence"/>
</dbReference>
<gene>
    <name evidence="7" type="primary">g780</name>
    <name evidence="7" type="ORF">C2E20_0780</name>
</gene>
<dbReference type="SMART" id="SM00320">
    <property type="entry name" value="WD40"/>
    <property type="match status" value="6"/>
</dbReference>
<dbReference type="InterPro" id="IPR018067">
    <property type="entry name" value="PP2A_PR55_CS"/>
</dbReference>
<accession>A0A2P6VQ08</accession>
<protein>
    <recommendedName>
        <fullName evidence="5">Serine/threonine-protein phosphatase 2A 55 kDa regulatory subunit B</fullName>
    </recommendedName>
</protein>
<dbReference type="STRING" id="554055.A0A2P6VQ08"/>
<evidence type="ECO:0000256" key="3">
    <source>
        <dbReference type="ARBA" id="ARBA00022737"/>
    </source>
</evidence>
<sequence>MTVLKGTGPATASAVLSAYDASIPFLSDEAMLAALGSKEYTVKAVQQLTVALRSKAQQLSTGGGRQWSSRDVERCLWGAALGGGAGAGGSKKAGPAEPLEWHFSQVFGERSPGEEVQEADIISAVEFDYSGDFLATGDQGGRVVLFERIAAARSRAGHPDVRPDSPLHTNPYEFRYLTEFQSHEPEFDYLKSLEIEEKINKVRWVRGRCGGKTHMLLTTNDKTVKLWKVYEKKVASLAEFNLQNGSSLLNAGGRPGSAGSGPFSPDKLRAAANAAAAAPNSLRIPRVVGSETLLATRCKRAYANAHTYHINSIALSSDCETFISADDLRVNLWHLDRQDQAFNIVDIKPQNMEDLTEVITCADFHPQHCHLFAYSSSKGLIRLADMRQAALCDQHAKLFEDAEPAQGPRSFFSEIISSINDIRFSPCGRYILSRDYMTLKLWDLNMDAGPVQTYSVHESLRGKLCDLYESDCIFDKFDAAMSGDGRYFATGTYSNFFRVTGTDGSSDNLLEASRDPTRKRLASSGKLPSRFGLSRGGSGRGSRSGSFSVGEEALAADFSSKLLHLSWHPHANVIATAASNSLYLFYGSGGR</sequence>
<evidence type="ECO:0000256" key="1">
    <source>
        <dbReference type="ARBA" id="ARBA00008259"/>
    </source>
</evidence>
<dbReference type="PRINTS" id="PR00600">
    <property type="entry name" value="PP2APR55"/>
</dbReference>
<evidence type="ECO:0000256" key="5">
    <source>
        <dbReference type="RuleBase" id="RU331113"/>
    </source>
</evidence>
<reference evidence="7 8" key="1">
    <citation type="journal article" date="2018" name="Plant J.">
        <title>Genome sequences of Chlorella sorokiniana UTEX 1602 and Micractinium conductrix SAG 241.80: implications to maltose excretion by a green alga.</title>
        <authorList>
            <person name="Arriola M.B."/>
            <person name="Velmurugan N."/>
            <person name="Zhang Y."/>
            <person name="Plunkett M.H."/>
            <person name="Hondzo H."/>
            <person name="Barney B.M."/>
        </authorList>
    </citation>
    <scope>NUCLEOTIDE SEQUENCE [LARGE SCALE GENOMIC DNA]</scope>
    <source>
        <strain evidence="7 8">SAG 241.80</strain>
    </source>
</reference>